<reference evidence="2 3" key="1">
    <citation type="submission" date="2017-04" db="EMBL/GenBank/DDBJ databases">
        <title>Unexpected and diverse lifestyles within the genus Limnohabitans.</title>
        <authorList>
            <person name="Kasalicky V."/>
            <person name="Mehrshad M."/>
            <person name="Andrei S.-A."/>
            <person name="Salcher M."/>
            <person name="Kratochvilova H."/>
            <person name="Simek K."/>
            <person name="Ghai R."/>
        </authorList>
    </citation>
    <scope>NUCLEOTIDE SEQUENCE [LARGE SCALE GENOMIC DNA]</scope>
    <source>
        <strain evidence="2 3">II-B4</strain>
    </source>
</reference>
<gene>
    <name evidence="2" type="ORF">B9Z37_00155</name>
</gene>
<dbReference type="RefSeq" id="WP_108311081.1">
    <property type="nucleotide sequence ID" value="NZ_NESN01000001.1"/>
</dbReference>
<sequence>MSDFIPFVQELLEDWGTVSARRMFGGHGLYHEGLMFAIVMDQQLYLKVDDQNRPDFEALGLTPFTYSMKGNDVALSYWAAPDAIFDEPTEAVRWACSAWDAAARGHLAKAQARERAKARQKTRPVRKFSLS</sequence>
<dbReference type="EMBL" id="NESN01000001">
    <property type="protein sequence ID" value="PUE55056.1"/>
    <property type="molecule type" value="Genomic_DNA"/>
</dbReference>
<protein>
    <submittedName>
        <fullName evidence="2">Transcriptional regulator</fullName>
    </submittedName>
</protein>
<proteinExistence type="predicted"/>
<dbReference type="InterPro" id="IPR047525">
    <property type="entry name" value="TfoX-like"/>
</dbReference>
<comment type="caution">
    <text evidence="2">The sequence shown here is derived from an EMBL/GenBank/DDBJ whole genome shotgun (WGS) entry which is preliminary data.</text>
</comment>
<accession>A0A315EAS4</accession>
<dbReference type="SUPFAM" id="SSF159894">
    <property type="entry name" value="YgaC/TfoX-N like"/>
    <property type="match status" value="1"/>
</dbReference>
<feature type="domain" description="TfoX N-terminal" evidence="1">
    <location>
        <begin position="10"/>
        <end position="102"/>
    </location>
</feature>
<dbReference type="PANTHER" id="PTHR36121">
    <property type="entry name" value="PROTEIN SXY"/>
    <property type="match status" value="1"/>
</dbReference>
<organism evidence="2 3">
    <name type="scientific">Limnohabitans parvus II-B4</name>
    <dbReference type="NCBI Taxonomy" id="1293052"/>
    <lineage>
        <taxon>Bacteria</taxon>
        <taxon>Pseudomonadati</taxon>
        <taxon>Pseudomonadota</taxon>
        <taxon>Betaproteobacteria</taxon>
        <taxon>Burkholderiales</taxon>
        <taxon>Comamonadaceae</taxon>
        <taxon>Limnohabitans</taxon>
    </lineage>
</organism>
<evidence type="ECO:0000259" key="1">
    <source>
        <dbReference type="Pfam" id="PF04993"/>
    </source>
</evidence>
<keyword evidence="3" id="KW-1185">Reference proteome</keyword>
<evidence type="ECO:0000313" key="2">
    <source>
        <dbReference type="EMBL" id="PUE55056.1"/>
    </source>
</evidence>
<name>A0A315EAS4_9BURK</name>
<dbReference type="InterPro" id="IPR007076">
    <property type="entry name" value="TfoX_N"/>
</dbReference>
<dbReference type="Proteomes" id="UP000250790">
    <property type="component" value="Unassembled WGS sequence"/>
</dbReference>
<dbReference type="Gene3D" id="3.30.1460.30">
    <property type="entry name" value="YgaC/TfoX-N like chaperone"/>
    <property type="match status" value="1"/>
</dbReference>
<dbReference type="AlphaFoldDB" id="A0A315EAS4"/>
<dbReference type="OrthoDB" id="8687154at2"/>
<evidence type="ECO:0000313" key="3">
    <source>
        <dbReference type="Proteomes" id="UP000250790"/>
    </source>
</evidence>
<dbReference type="Pfam" id="PF04993">
    <property type="entry name" value="TfoX_N"/>
    <property type="match status" value="1"/>
</dbReference>
<dbReference type="PANTHER" id="PTHR36121:SF1">
    <property type="entry name" value="PROTEIN SXY"/>
    <property type="match status" value="1"/>
</dbReference>